<dbReference type="InterPro" id="IPR052054">
    <property type="entry name" value="Oxidative_DNA_repair_enzyme"/>
</dbReference>
<organism evidence="5 6">
    <name type="scientific">Candidatus Brennerbacteria bacterium CG11_big_fil_rev_8_21_14_0_20_43_10</name>
    <dbReference type="NCBI Taxonomy" id="1974523"/>
    <lineage>
        <taxon>Bacteria</taxon>
        <taxon>Candidatus Brenneribacteriota</taxon>
    </lineage>
</organism>
<dbReference type="EC" id="4.2.99.18" evidence="2"/>
<gene>
    <name evidence="5" type="ORF">COV41_02440</name>
</gene>
<reference evidence="5 6" key="1">
    <citation type="submission" date="2017-09" db="EMBL/GenBank/DDBJ databases">
        <title>Depth-based differentiation of microbial function through sediment-hosted aquifers and enrichment of novel symbionts in the deep terrestrial subsurface.</title>
        <authorList>
            <person name="Probst A.J."/>
            <person name="Ladd B."/>
            <person name="Jarett J.K."/>
            <person name="Geller-Mcgrath D.E."/>
            <person name="Sieber C.M."/>
            <person name="Emerson J.B."/>
            <person name="Anantharaman K."/>
            <person name="Thomas B.C."/>
            <person name="Malmstrom R."/>
            <person name="Stieglmeier M."/>
            <person name="Klingl A."/>
            <person name="Woyke T."/>
            <person name="Ryan C.M."/>
            <person name="Banfield J.F."/>
        </authorList>
    </citation>
    <scope>NUCLEOTIDE SEQUENCE [LARGE SCALE GENOMIC DNA]</scope>
    <source>
        <strain evidence="5">CG11_big_fil_rev_8_21_14_0_20_43_10</strain>
    </source>
</reference>
<dbReference type="PANTHER" id="PTHR10242:SF2">
    <property type="entry name" value="N-GLYCOSYLASE_DNA LYASE"/>
    <property type="match status" value="1"/>
</dbReference>
<dbReference type="GO" id="GO:0140078">
    <property type="term" value="F:class I DNA-(apurinic or apyrimidinic site) endonuclease activity"/>
    <property type="evidence" value="ECO:0007669"/>
    <property type="project" value="UniProtKB-EC"/>
</dbReference>
<comment type="similarity">
    <text evidence="1">Belongs to the type-1 OGG1 family.</text>
</comment>
<dbReference type="Proteomes" id="UP000236846">
    <property type="component" value="Unassembled WGS sequence"/>
</dbReference>
<dbReference type="PANTHER" id="PTHR10242">
    <property type="entry name" value="8-OXOGUANINE DNA GLYCOSYLASE"/>
    <property type="match status" value="1"/>
</dbReference>
<dbReference type="InterPro" id="IPR011257">
    <property type="entry name" value="DNA_glycosylase"/>
</dbReference>
<evidence type="ECO:0000256" key="2">
    <source>
        <dbReference type="ARBA" id="ARBA00012720"/>
    </source>
</evidence>
<protein>
    <recommendedName>
        <fullName evidence="2">DNA-(apurinic or apyrimidinic site) lyase</fullName>
        <ecNumber evidence="2">4.2.99.18</ecNumber>
    </recommendedName>
</protein>
<evidence type="ECO:0000313" key="5">
    <source>
        <dbReference type="EMBL" id="PIR25942.1"/>
    </source>
</evidence>
<dbReference type="SUPFAM" id="SSF48150">
    <property type="entry name" value="DNA-glycosylase"/>
    <property type="match status" value="1"/>
</dbReference>
<dbReference type="Pfam" id="PF00730">
    <property type="entry name" value="HhH-GPD"/>
    <property type="match status" value="1"/>
</dbReference>
<proteinExistence type="inferred from homology"/>
<evidence type="ECO:0000256" key="3">
    <source>
        <dbReference type="ARBA" id="ARBA00044632"/>
    </source>
</evidence>
<evidence type="ECO:0000259" key="4">
    <source>
        <dbReference type="Pfam" id="PF00730"/>
    </source>
</evidence>
<evidence type="ECO:0000256" key="1">
    <source>
        <dbReference type="ARBA" id="ARBA00010679"/>
    </source>
</evidence>
<evidence type="ECO:0000313" key="6">
    <source>
        <dbReference type="Proteomes" id="UP000236846"/>
    </source>
</evidence>
<dbReference type="InterPro" id="IPR003265">
    <property type="entry name" value="HhH-GPD_domain"/>
</dbReference>
<comment type="catalytic activity">
    <reaction evidence="3">
        <text>2'-deoxyribonucleotide-(2'-deoxyribose 5'-phosphate)-2'-deoxyribonucleotide-DNA = a 3'-end 2'-deoxyribonucleotide-(2,3-dehydro-2,3-deoxyribose 5'-phosphate)-DNA + a 5'-end 5'-phospho-2'-deoxyribonucleoside-DNA + H(+)</text>
        <dbReference type="Rhea" id="RHEA:66592"/>
        <dbReference type="Rhea" id="RHEA-COMP:13180"/>
        <dbReference type="Rhea" id="RHEA-COMP:16897"/>
        <dbReference type="Rhea" id="RHEA-COMP:17067"/>
        <dbReference type="ChEBI" id="CHEBI:15378"/>
        <dbReference type="ChEBI" id="CHEBI:136412"/>
        <dbReference type="ChEBI" id="CHEBI:157695"/>
        <dbReference type="ChEBI" id="CHEBI:167181"/>
        <dbReference type="EC" id="4.2.99.18"/>
    </reaction>
</comment>
<comment type="caution">
    <text evidence="5">The sequence shown here is derived from an EMBL/GenBank/DDBJ whole genome shotgun (WGS) entry which is preliminary data.</text>
</comment>
<name>A0A2H0PV57_9BACT</name>
<dbReference type="EMBL" id="PCXE01000044">
    <property type="protein sequence ID" value="PIR25942.1"/>
    <property type="molecule type" value="Genomic_DNA"/>
</dbReference>
<sequence>MQPVKLKVKQTVVIIPTSPFNFDATVFKPAHFPTPDSFWQPGKRWQTALWRRRPLGLIIENKGTIAKPKVHLHVFSQTGLSKEFLENIKQEVIWRFNLHLNSKDFIERFKTDKILGPAIKNLKGMRPMTHGSLYDFLVITIMLQNAPVRRSIQMMQNLFEKYGKLLEFGSKKLYCLWPAEKLAKVPEQDLRKLKVGYRAKNLLRISLPFAKNEIDEMELRQKLPTEQKKILLSLYGVGPQSVSYLMPDIFHNFDFLEHVPLWERKILSKKIFNTGTENPAPEEKLLKFFGKYKPYKQLAMHYIWEDLWWRHKQSPIDWLIKEVRA</sequence>
<feature type="domain" description="HhH-GPD" evidence="4">
    <location>
        <begin position="139"/>
        <end position="206"/>
    </location>
</feature>
<dbReference type="AlphaFoldDB" id="A0A2H0PV57"/>
<accession>A0A2H0PV57</accession>
<dbReference type="GO" id="GO:0006284">
    <property type="term" value="P:base-excision repair"/>
    <property type="evidence" value="ECO:0007669"/>
    <property type="project" value="InterPro"/>
</dbReference>
<dbReference type="Gene3D" id="1.10.340.30">
    <property type="entry name" value="Hypothetical protein, domain 2"/>
    <property type="match status" value="1"/>
</dbReference>